<accession>A0AAN7RDK3</accession>
<feature type="compositionally biased region" description="Polar residues" evidence="2">
    <location>
        <begin position="287"/>
        <end position="314"/>
    </location>
</feature>
<dbReference type="PANTHER" id="PTHR33701">
    <property type="entry name" value="TRANSMEMBRANE PROTEIN"/>
    <property type="match status" value="1"/>
</dbReference>
<dbReference type="AlphaFoldDB" id="A0AAN7RDK3"/>
<gene>
    <name evidence="3" type="ORF">SAY86_024642</name>
</gene>
<dbReference type="PANTHER" id="PTHR33701:SF3">
    <property type="entry name" value="TRANSCRIPTIONAL REGULATOR ATRX"/>
    <property type="match status" value="1"/>
</dbReference>
<feature type="coiled-coil region" evidence="1">
    <location>
        <begin position="35"/>
        <end position="69"/>
    </location>
</feature>
<feature type="compositionally biased region" description="Basic and acidic residues" evidence="2">
    <location>
        <begin position="273"/>
        <end position="286"/>
    </location>
</feature>
<feature type="compositionally biased region" description="Basic and acidic residues" evidence="2">
    <location>
        <begin position="150"/>
        <end position="164"/>
    </location>
</feature>
<keyword evidence="1" id="KW-0175">Coiled coil</keyword>
<reference evidence="3 4" key="1">
    <citation type="journal article" date="2023" name="Hortic Res">
        <title>Pangenome of water caltrop reveals structural variations and asymmetric subgenome divergence after allopolyploidization.</title>
        <authorList>
            <person name="Zhang X."/>
            <person name="Chen Y."/>
            <person name="Wang L."/>
            <person name="Yuan Y."/>
            <person name="Fang M."/>
            <person name="Shi L."/>
            <person name="Lu R."/>
            <person name="Comes H.P."/>
            <person name="Ma Y."/>
            <person name="Chen Y."/>
            <person name="Huang G."/>
            <person name="Zhou Y."/>
            <person name="Zheng Z."/>
            <person name="Qiu Y."/>
        </authorList>
    </citation>
    <scope>NUCLEOTIDE SEQUENCE [LARGE SCALE GENOMIC DNA]</scope>
    <source>
        <strain evidence="3">F231</strain>
    </source>
</reference>
<dbReference type="EMBL" id="JAXQNO010000004">
    <property type="protein sequence ID" value="KAK4799277.1"/>
    <property type="molecule type" value="Genomic_DNA"/>
</dbReference>
<feature type="compositionally biased region" description="Polar residues" evidence="2">
    <location>
        <begin position="91"/>
        <end position="101"/>
    </location>
</feature>
<sequence length="615" mass="68132">MHKNSDQDQRSSGIEDTSMTIEFLRARLLSERSVSKSARQRADELVERVAELEEQLRVVSLQRKKAEKAVVDVVAILETHGVNDISVSYYSSSDQDLTPQVQKLRGGDPKKSEGSANSIERDGELEEFSSPELEPSSATGRRLPWKGRRDRPSHSSEKFKDSPIRRRSGFACVGSSSKQQLGKSCRQIKRRNQRSGPSTELDDDSSLNTYSHNNGGESDTRMEISRVDSEPQKENTSLDSAVSNELRDDFGAEGDMERALEHQALLIGQYKEMEKEQREWEEKYRENNSSTVESCDPGNNSDITEEINSGSPSSHGRVAQPQDPKSELELHSTCNDSSQTHVPDGPTETLPGDQKTHIQVQELPTSSPLHNPMEPISASLASDGPVKHQNLEKNSPLESETSGKQVESHAMAPHQTSDQVGSLLDRLQQAKLLLQKEITRLPHDRLGIAVKAIEPSFHQPGPTCKVDIPGGCSGLFRLPTDMTSQASNSNLPFWGSSSGNGALLTAEDRCPNARYTESMPAGLPVGDRFFANQFFNSASRAVPEIPEIPRFDPVLPHMFTSYPQHHPSYPDLLQWRLPSNGGYFPRLNSNTASAGPPSDIFIFNDNTSKGKMMYR</sequence>
<evidence type="ECO:0000256" key="2">
    <source>
        <dbReference type="SAM" id="MobiDB-lite"/>
    </source>
</evidence>
<feature type="compositionally biased region" description="Basic and acidic residues" evidence="2">
    <location>
        <begin position="245"/>
        <end position="257"/>
    </location>
</feature>
<feature type="region of interest" description="Disordered" evidence="2">
    <location>
        <begin position="273"/>
        <end position="352"/>
    </location>
</feature>
<organism evidence="3 4">
    <name type="scientific">Trapa natans</name>
    <name type="common">Water chestnut</name>
    <dbReference type="NCBI Taxonomy" id="22666"/>
    <lineage>
        <taxon>Eukaryota</taxon>
        <taxon>Viridiplantae</taxon>
        <taxon>Streptophyta</taxon>
        <taxon>Embryophyta</taxon>
        <taxon>Tracheophyta</taxon>
        <taxon>Spermatophyta</taxon>
        <taxon>Magnoliopsida</taxon>
        <taxon>eudicotyledons</taxon>
        <taxon>Gunneridae</taxon>
        <taxon>Pentapetalae</taxon>
        <taxon>rosids</taxon>
        <taxon>malvids</taxon>
        <taxon>Myrtales</taxon>
        <taxon>Lythraceae</taxon>
        <taxon>Trapa</taxon>
    </lineage>
</organism>
<proteinExistence type="predicted"/>
<feature type="region of interest" description="Disordered" evidence="2">
    <location>
        <begin position="365"/>
        <end position="416"/>
    </location>
</feature>
<feature type="compositionally biased region" description="Polar residues" evidence="2">
    <location>
        <begin position="332"/>
        <end position="341"/>
    </location>
</feature>
<protein>
    <submittedName>
        <fullName evidence="3">Uncharacterized protein</fullName>
    </submittedName>
</protein>
<evidence type="ECO:0000313" key="4">
    <source>
        <dbReference type="Proteomes" id="UP001346149"/>
    </source>
</evidence>
<feature type="compositionally biased region" description="Polar residues" evidence="2">
    <location>
        <begin position="392"/>
        <end position="405"/>
    </location>
</feature>
<name>A0AAN7RDK3_TRANT</name>
<feature type="compositionally biased region" description="Polar residues" evidence="2">
    <location>
        <begin position="234"/>
        <end position="243"/>
    </location>
</feature>
<dbReference type="Proteomes" id="UP001346149">
    <property type="component" value="Unassembled WGS sequence"/>
</dbReference>
<feature type="compositionally biased region" description="Basic and acidic residues" evidence="2">
    <location>
        <begin position="218"/>
        <end position="233"/>
    </location>
</feature>
<feature type="region of interest" description="Disordered" evidence="2">
    <location>
        <begin position="91"/>
        <end position="257"/>
    </location>
</feature>
<keyword evidence="4" id="KW-1185">Reference proteome</keyword>
<comment type="caution">
    <text evidence="3">The sequence shown here is derived from an EMBL/GenBank/DDBJ whole genome shotgun (WGS) entry which is preliminary data.</text>
</comment>
<feature type="compositionally biased region" description="Polar residues" evidence="2">
    <location>
        <begin position="206"/>
        <end position="217"/>
    </location>
</feature>
<evidence type="ECO:0000256" key="1">
    <source>
        <dbReference type="SAM" id="Coils"/>
    </source>
</evidence>
<evidence type="ECO:0000313" key="3">
    <source>
        <dbReference type="EMBL" id="KAK4799277.1"/>
    </source>
</evidence>